<dbReference type="EMBL" id="JENY01000021">
    <property type="protein sequence ID" value="EXL04455.1"/>
    <property type="molecule type" value="Genomic_DNA"/>
</dbReference>
<dbReference type="PANTHER" id="PTHR13343:SF17">
    <property type="entry name" value="CELLULAR REPRESSOR OF E1A-STIMULATED GENES, ISOFORM A"/>
    <property type="match status" value="1"/>
</dbReference>
<evidence type="ECO:0000313" key="3">
    <source>
        <dbReference type="EMBL" id="EXL04455.1"/>
    </source>
</evidence>
<reference evidence="3 5" key="1">
    <citation type="submission" date="2014-02" db="EMBL/GenBank/DDBJ databases">
        <title>Aquamicrobium defluvii Genome sequencing.</title>
        <authorList>
            <person name="Wang X."/>
        </authorList>
    </citation>
    <scope>NUCLEOTIDE SEQUENCE [LARGE SCALE GENOMIC DNA]</scope>
    <source>
        <strain evidence="3 5">W13Z1</strain>
    </source>
</reference>
<dbReference type="InterPro" id="IPR012349">
    <property type="entry name" value="Split_barrel_FMN-bd"/>
</dbReference>
<dbReference type="RefSeq" id="WP_035028406.1">
    <property type="nucleotide sequence ID" value="NZ_KK073893.1"/>
</dbReference>
<dbReference type="PANTHER" id="PTHR13343">
    <property type="entry name" value="CREG1 PROTEIN"/>
    <property type="match status" value="1"/>
</dbReference>
<dbReference type="HOGENOM" id="CLU_053419_1_2_5"/>
<organism evidence="3 5">
    <name type="scientific">Aquamicrobium defluvii</name>
    <dbReference type="NCBI Taxonomy" id="69279"/>
    <lineage>
        <taxon>Bacteria</taxon>
        <taxon>Pseudomonadati</taxon>
        <taxon>Pseudomonadota</taxon>
        <taxon>Alphaproteobacteria</taxon>
        <taxon>Hyphomicrobiales</taxon>
        <taxon>Phyllobacteriaceae</taxon>
        <taxon>Aquamicrobium</taxon>
    </lineage>
</organism>
<dbReference type="STRING" id="69279.BG36_10040"/>
<proteinExistence type="predicted"/>
<evidence type="ECO:0000259" key="1">
    <source>
        <dbReference type="Pfam" id="PF01243"/>
    </source>
</evidence>
<dbReference type="EMBL" id="SNZF01000014">
    <property type="protein sequence ID" value="TDR34466.1"/>
    <property type="molecule type" value="Genomic_DNA"/>
</dbReference>
<evidence type="ECO:0000313" key="4">
    <source>
        <dbReference type="EMBL" id="TDR34466.1"/>
    </source>
</evidence>
<dbReference type="AlphaFoldDB" id="A0A011V7N4"/>
<dbReference type="InterPro" id="IPR019595">
    <property type="entry name" value="DUF2470"/>
</dbReference>
<dbReference type="InterPro" id="IPR011576">
    <property type="entry name" value="Pyridox_Oxase_N"/>
</dbReference>
<gene>
    <name evidence="3" type="ORF">BG36_10040</name>
    <name evidence="4" type="ORF">DES43_11472</name>
</gene>
<comment type="caution">
    <text evidence="3">The sequence shown here is derived from an EMBL/GenBank/DDBJ whole genome shotgun (WGS) entry which is preliminary data.</text>
</comment>
<dbReference type="eggNOG" id="COG0748">
    <property type="taxonomic scope" value="Bacteria"/>
</dbReference>
<feature type="domain" description="Pyridoxamine 5'-phosphate oxidase N-terminal" evidence="1">
    <location>
        <begin position="20"/>
        <end position="145"/>
    </location>
</feature>
<dbReference type="Pfam" id="PF10615">
    <property type="entry name" value="DUF2470"/>
    <property type="match status" value="1"/>
</dbReference>
<dbReference type="Pfam" id="PF01243">
    <property type="entry name" value="PNPOx_N"/>
    <property type="match status" value="1"/>
</dbReference>
<evidence type="ECO:0000313" key="5">
    <source>
        <dbReference type="Proteomes" id="UP000019849"/>
    </source>
</evidence>
<dbReference type="GO" id="GO:0005737">
    <property type="term" value="C:cytoplasm"/>
    <property type="evidence" value="ECO:0007669"/>
    <property type="project" value="UniProtKB-ARBA"/>
</dbReference>
<dbReference type="InterPro" id="IPR037119">
    <property type="entry name" value="Haem_oxidase_HugZ-like_sf"/>
</dbReference>
<evidence type="ECO:0000259" key="2">
    <source>
        <dbReference type="Pfam" id="PF10615"/>
    </source>
</evidence>
<dbReference type="PATRIC" id="fig|69279.3.peg.3101"/>
<dbReference type="Proteomes" id="UP000294958">
    <property type="component" value="Unassembled WGS sequence"/>
</dbReference>
<dbReference type="Proteomes" id="UP000019849">
    <property type="component" value="Unassembled WGS sequence"/>
</dbReference>
<dbReference type="SUPFAM" id="SSF50475">
    <property type="entry name" value="FMN-binding split barrel"/>
    <property type="match status" value="1"/>
</dbReference>
<protein>
    <submittedName>
        <fullName evidence="3">Pyridoxamine 5'-phosphate oxidase</fullName>
    </submittedName>
</protein>
<accession>A0A011V7N4</accession>
<dbReference type="OrthoDB" id="9814594at2"/>
<feature type="domain" description="DUF2470" evidence="2">
    <location>
        <begin position="175"/>
        <end position="245"/>
    </location>
</feature>
<dbReference type="Gene3D" id="3.20.180.10">
    <property type="entry name" value="PNP-oxidase-like"/>
    <property type="match status" value="1"/>
</dbReference>
<dbReference type="Gene3D" id="2.30.110.10">
    <property type="entry name" value="Electron Transport, Fmn-binding Protein, Chain A"/>
    <property type="match status" value="1"/>
</dbReference>
<evidence type="ECO:0000313" key="6">
    <source>
        <dbReference type="Proteomes" id="UP000294958"/>
    </source>
</evidence>
<keyword evidence="6" id="KW-1185">Reference proteome</keyword>
<sequence>MEEKEKDVIRKTDDEARRLAKALVRSARFAALAFNEKDTLVPMVSRIGLATDLDGTPVTLISGLSAHTQALDADPRCALLVGEPGKGDAMAHPRISLVCRARRIERGTHEHARIERRYLNRNPKAKLYAGLGDFAFFRLEIERASMNGGFGKAYLLDRADIIADNAVNEAFAAREQSAIDHMNEDHRDAIAVYARHFAMAKDGDWTISGLDCEGMDLVSGDKCLRVFFPEPLGAAEDLRRVLAEMARAGRAAETAQGETGQDQGQA</sequence>
<name>A0A011V7N4_9HYPH</name>
<reference evidence="4 6" key="2">
    <citation type="submission" date="2019-03" db="EMBL/GenBank/DDBJ databases">
        <title>Genomic Encyclopedia of Type Strains, Phase IV (KMG-IV): sequencing the most valuable type-strain genomes for metagenomic binning, comparative biology and taxonomic classification.</title>
        <authorList>
            <person name="Goeker M."/>
        </authorList>
    </citation>
    <scope>NUCLEOTIDE SEQUENCE [LARGE SCALE GENOMIC DNA]</scope>
    <source>
        <strain evidence="4 6">DSM 11603</strain>
    </source>
</reference>